<sequence length="59" mass="6802">MKVDGFWLPERNHSITEIRLGTAELTIHYSNYRIMSKEQVSNLSTPESARTADTIHAQR</sequence>
<keyword evidence="3" id="KW-1185">Reference proteome</keyword>
<feature type="region of interest" description="Disordered" evidence="1">
    <location>
        <begin position="39"/>
        <end position="59"/>
    </location>
</feature>
<proteinExistence type="predicted"/>
<feature type="compositionally biased region" description="Polar residues" evidence="1">
    <location>
        <begin position="39"/>
        <end position="48"/>
    </location>
</feature>
<keyword evidence="2" id="KW-0378">Hydrolase</keyword>
<organism evidence="2 3">
    <name type="scientific">Tunturiibacter gelidiferens</name>
    <dbReference type="NCBI Taxonomy" id="3069689"/>
    <lineage>
        <taxon>Bacteria</taxon>
        <taxon>Pseudomonadati</taxon>
        <taxon>Acidobacteriota</taxon>
        <taxon>Terriglobia</taxon>
        <taxon>Terriglobales</taxon>
        <taxon>Acidobacteriaceae</taxon>
        <taxon>Tunturiibacter</taxon>
    </lineage>
</organism>
<dbReference type="EMBL" id="JACHEB010000015">
    <property type="protein sequence ID" value="MBB5331396.1"/>
    <property type="molecule type" value="Genomic_DNA"/>
</dbReference>
<evidence type="ECO:0000313" key="3">
    <source>
        <dbReference type="Proteomes" id="UP000535182"/>
    </source>
</evidence>
<dbReference type="GO" id="GO:0016787">
    <property type="term" value="F:hydrolase activity"/>
    <property type="evidence" value="ECO:0007669"/>
    <property type="project" value="UniProtKB-KW"/>
</dbReference>
<comment type="caution">
    <text evidence="2">The sequence shown here is derived from an EMBL/GenBank/DDBJ whole genome shotgun (WGS) entry which is preliminary data.</text>
</comment>
<dbReference type="AlphaFoldDB" id="A0A9X0QJ13"/>
<protein>
    <submittedName>
        <fullName evidence="2">Allophanate hydrolase subunit 1</fullName>
    </submittedName>
</protein>
<gene>
    <name evidence="2" type="ORF">HDF14_005043</name>
</gene>
<dbReference type="Proteomes" id="UP000535182">
    <property type="component" value="Unassembled WGS sequence"/>
</dbReference>
<evidence type="ECO:0000313" key="2">
    <source>
        <dbReference type="EMBL" id="MBB5331396.1"/>
    </source>
</evidence>
<evidence type="ECO:0000256" key="1">
    <source>
        <dbReference type="SAM" id="MobiDB-lite"/>
    </source>
</evidence>
<reference evidence="2 3" key="1">
    <citation type="submission" date="2020-08" db="EMBL/GenBank/DDBJ databases">
        <title>Genomic Encyclopedia of Type Strains, Phase IV (KMG-V): Genome sequencing to study the core and pangenomes of soil and plant-associated prokaryotes.</title>
        <authorList>
            <person name="Whitman W."/>
        </authorList>
    </citation>
    <scope>NUCLEOTIDE SEQUENCE [LARGE SCALE GENOMIC DNA]</scope>
    <source>
        <strain evidence="2 3">X5P2</strain>
    </source>
</reference>
<accession>A0A9X0QJ13</accession>
<name>A0A9X0QJ13_9BACT</name>